<dbReference type="EMBL" id="JAAMPC010000011">
    <property type="protein sequence ID" value="KAG2281027.1"/>
    <property type="molecule type" value="Genomic_DNA"/>
</dbReference>
<dbReference type="Proteomes" id="UP000886595">
    <property type="component" value="Unassembled WGS sequence"/>
</dbReference>
<dbReference type="AlphaFoldDB" id="A0A8X7UJH5"/>
<proteinExistence type="predicted"/>
<organism evidence="1 2">
    <name type="scientific">Brassica carinata</name>
    <name type="common">Ethiopian mustard</name>
    <name type="synonym">Abyssinian cabbage</name>
    <dbReference type="NCBI Taxonomy" id="52824"/>
    <lineage>
        <taxon>Eukaryota</taxon>
        <taxon>Viridiplantae</taxon>
        <taxon>Streptophyta</taxon>
        <taxon>Embryophyta</taxon>
        <taxon>Tracheophyta</taxon>
        <taxon>Spermatophyta</taxon>
        <taxon>Magnoliopsida</taxon>
        <taxon>eudicotyledons</taxon>
        <taxon>Gunneridae</taxon>
        <taxon>Pentapetalae</taxon>
        <taxon>rosids</taxon>
        <taxon>malvids</taxon>
        <taxon>Brassicales</taxon>
        <taxon>Brassicaceae</taxon>
        <taxon>Brassiceae</taxon>
        <taxon>Brassica</taxon>
    </lineage>
</organism>
<comment type="caution">
    <text evidence="1">The sequence shown here is derived from an EMBL/GenBank/DDBJ whole genome shotgun (WGS) entry which is preliminary data.</text>
</comment>
<gene>
    <name evidence="1" type="ORF">Bca52824_052247</name>
</gene>
<name>A0A8X7UJH5_BRACI</name>
<accession>A0A8X7UJH5</accession>
<dbReference type="OrthoDB" id="60843at2759"/>
<reference evidence="1 2" key="1">
    <citation type="submission" date="2020-02" db="EMBL/GenBank/DDBJ databases">
        <authorList>
            <person name="Ma Q."/>
            <person name="Huang Y."/>
            <person name="Song X."/>
            <person name="Pei D."/>
        </authorList>
    </citation>
    <scope>NUCLEOTIDE SEQUENCE [LARGE SCALE GENOMIC DNA]</scope>
    <source>
        <strain evidence="1">Sxm20200214</strain>
        <tissue evidence="1">Leaf</tissue>
    </source>
</reference>
<evidence type="ECO:0000313" key="1">
    <source>
        <dbReference type="EMBL" id="KAG2281027.1"/>
    </source>
</evidence>
<sequence>MESPNSSSPLTLHDLAKPSSVSKSFAATSSPLLSSSSLSPNLLYVRRKLTPSPRDLPLNSSLMGVVSSSTYLQAGLEKGDNCVMVCLCWKVTTILSLSFYQVEKGGENALFVSSYRGGVIAVADGFSSWVEQDVDPSSYVLQRAHGSCFSSVRYDPGFLVAMLEEVGVLKIGNVGDWDYLSFLDKCLAFEKEILIRFHSAGQIIFSTTPQEHYFDCPIHLMLPLYGGGGGSNMTKKIFVAAPDDKAGATSTSVSREVHLPDNEAQRRAVLIEPR</sequence>
<keyword evidence="2" id="KW-1185">Reference proteome</keyword>
<evidence type="ECO:0000313" key="2">
    <source>
        <dbReference type="Proteomes" id="UP000886595"/>
    </source>
</evidence>
<protein>
    <submittedName>
        <fullName evidence="1">Uncharacterized protein</fullName>
    </submittedName>
</protein>